<sequence>MNKPFSYSYDITLDKNYFSETYDASVNPKLTAKDFIKTGIFALIGFAILLSSSMGTIN</sequence>
<dbReference type="KEGG" id="saes:HBH39_13410"/>
<reference evidence="2 3" key="1">
    <citation type="submission" date="2020-03" db="EMBL/GenBank/DDBJ databases">
        <title>Complete genome sequence of Shewanella sp.</title>
        <authorList>
            <person name="Kim Y.-S."/>
            <person name="Kim S.-J."/>
            <person name="Jung H.-K."/>
            <person name="Kim K.-H."/>
        </authorList>
    </citation>
    <scope>NUCLEOTIDE SEQUENCE [LARGE SCALE GENOMIC DNA]</scope>
    <source>
        <strain evidence="2 3">PN3F2</strain>
    </source>
</reference>
<evidence type="ECO:0000313" key="3">
    <source>
        <dbReference type="Proteomes" id="UP000502608"/>
    </source>
</evidence>
<keyword evidence="3" id="KW-1185">Reference proteome</keyword>
<organism evidence="2 3">
    <name type="scientific">Shewanella aestuarii</name>
    <dbReference type="NCBI Taxonomy" id="1028752"/>
    <lineage>
        <taxon>Bacteria</taxon>
        <taxon>Pseudomonadati</taxon>
        <taxon>Pseudomonadota</taxon>
        <taxon>Gammaproteobacteria</taxon>
        <taxon>Alteromonadales</taxon>
        <taxon>Shewanellaceae</taxon>
        <taxon>Shewanella</taxon>
    </lineage>
</organism>
<proteinExistence type="predicted"/>
<dbReference type="Proteomes" id="UP000502608">
    <property type="component" value="Chromosome"/>
</dbReference>
<keyword evidence="1" id="KW-1133">Transmembrane helix</keyword>
<evidence type="ECO:0000256" key="1">
    <source>
        <dbReference type="SAM" id="Phobius"/>
    </source>
</evidence>
<dbReference type="RefSeq" id="WP_167679081.1">
    <property type="nucleotide sequence ID" value="NZ_CP050313.1"/>
</dbReference>
<evidence type="ECO:0000313" key="2">
    <source>
        <dbReference type="EMBL" id="QIR15365.1"/>
    </source>
</evidence>
<accession>A0A6G9QMR8</accession>
<dbReference type="EMBL" id="CP050313">
    <property type="protein sequence ID" value="QIR15365.1"/>
    <property type="molecule type" value="Genomic_DNA"/>
</dbReference>
<gene>
    <name evidence="2" type="ORF">HBH39_13410</name>
</gene>
<name>A0A6G9QMR8_9GAMM</name>
<dbReference type="AlphaFoldDB" id="A0A6G9QMR8"/>
<keyword evidence="1" id="KW-0812">Transmembrane</keyword>
<keyword evidence="1" id="KW-0472">Membrane</keyword>
<feature type="transmembrane region" description="Helical" evidence="1">
    <location>
        <begin position="35"/>
        <end position="57"/>
    </location>
</feature>
<protein>
    <submittedName>
        <fullName evidence="2">Uncharacterized protein</fullName>
    </submittedName>
</protein>